<evidence type="ECO:0000256" key="11">
    <source>
        <dbReference type="ARBA" id="ARBA00022967"/>
    </source>
</evidence>
<gene>
    <name evidence="20" type="primary">lagD</name>
    <name evidence="19" type="ORF">LES8486_01974</name>
    <name evidence="20" type="ORF">LES9216_01974</name>
</gene>
<evidence type="ECO:0000256" key="13">
    <source>
        <dbReference type="ARBA" id="ARBA00023136"/>
    </source>
</evidence>
<feature type="transmembrane region" description="Helical" evidence="15">
    <location>
        <begin position="281"/>
        <end position="300"/>
    </location>
</feature>
<evidence type="ECO:0000256" key="5">
    <source>
        <dbReference type="ARBA" id="ARBA00022692"/>
    </source>
</evidence>
<dbReference type="InterPro" id="IPR017871">
    <property type="entry name" value="ABC_transporter-like_CS"/>
</dbReference>
<keyword evidence="9 20" id="KW-0067">ATP-binding</keyword>
<dbReference type="GO" id="GO:0043214">
    <property type="term" value="F:ABC-type bacteriocin transporter activity"/>
    <property type="evidence" value="ECO:0007669"/>
    <property type="project" value="InterPro"/>
</dbReference>
<keyword evidence="3" id="KW-1003">Cell membrane</keyword>
<feature type="domain" description="ABC transporter" evidence="16">
    <location>
        <begin position="482"/>
        <end position="715"/>
    </location>
</feature>
<sequence>MRKFHYISQLEEKDCGVAALAMILKRHGSDVSLANIRERCQTSLSGTTALGLVKAAESFNMDVRPIQADLTLFEMKDLPLPFIAHVEKKGQYLHYYVVYGFTKNKVIIADPDPTVGKTAMTLQEFSKEWTGVALFMSPSPKYKPFKENKNSILSFLPIISRQKGLIANIVAASLLVTLISIAGSYYMQLVIDAYIPSAMSNTLTVVSLGLITTYVLQQLLSFARTYLLTIMGQRLSIEVILSYIRHLFELPVNFFATRRTGEIVTRFNDANTIIDAMANTILSLFLDLGITIIVGSVLAIQNTKLFLLSLISFPIYFLIVYCFMKPFERLNQEQMASNATLSSSIIEDINGIETIKSLTSEKTSYQKIDREFVDYLKKSFAHQKSEAIQNSIKQATQLIINVFILWLGAKLVISNQISVGQLVTYNALLGYFTEPFQNIINLQAKLQTATVANRRLNEVYLVKSEFKKSESQELHHNNPHNITVDDVSYQYGYQKNILHHFSIKIPFGEKVALVGVSGSGKSTLAKLLVNFISPSAGNIFIGEQNIKHVQRQNLRQHILYLPQNPYIFTGSILDNLTLGARENTTQEDILHAVELADIKDDIENMPQSYQTEISEEGGMSGGQKQRIALARALLSNSQILILDESTSNLDVATEKKIIDNLLSLKNKTIIFIAHRLTIAEKVQRVILLEKGIISEDGSHAELIHKKSKYYHLVKH</sequence>
<dbReference type="Gene3D" id="3.40.50.300">
    <property type="entry name" value="P-loop containing nucleotide triphosphate hydrolases"/>
    <property type="match status" value="1"/>
</dbReference>
<keyword evidence="2" id="KW-0813">Transport</keyword>
<keyword evidence="13 15" id="KW-0472">Membrane</keyword>
<accession>A0A2N9KH43</accession>
<dbReference type="GO" id="GO:0006508">
    <property type="term" value="P:proteolysis"/>
    <property type="evidence" value="ECO:0007669"/>
    <property type="project" value="UniProtKB-KW"/>
</dbReference>
<dbReference type="InterPro" id="IPR039421">
    <property type="entry name" value="Type_1_exporter"/>
</dbReference>
<keyword evidence="11" id="KW-1278">Translocase</keyword>
<reference evidence="19 22" key="2">
    <citation type="submission" date="2018-02" db="EMBL/GenBank/DDBJ databases">
        <authorList>
            <person name="Rodrigo-Torres L."/>
            <person name="Arahal R. D."/>
            <person name="Lucena T."/>
        </authorList>
    </citation>
    <scope>NUCLEOTIDE SEQUENCE [LARGE SCALE GENOMIC DNA]</scope>
    <source>
        <strain evidence="19 22">CECT 8486</strain>
    </source>
</reference>
<dbReference type="PROSITE" id="PS50990">
    <property type="entry name" value="PEPTIDASE_C39"/>
    <property type="match status" value="1"/>
</dbReference>
<dbReference type="SUPFAM" id="SSF90123">
    <property type="entry name" value="ABC transporter transmembrane region"/>
    <property type="match status" value="1"/>
</dbReference>
<dbReference type="Pfam" id="PF00005">
    <property type="entry name" value="ABC_tran"/>
    <property type="match status" value="1"/>
</dbReference>
<dbReference type="GO" id="GO:0008234">
    <property type="term" value="F:cysteine-type peptidase activity"/>
    <property type="evidence" value="ECO:0007669"/>
    <property type="project" value="UniProtKB-KW"/>
</dbReference>
<evidence type="ECO:0000256" key="10">
    <source>
        <dbReference type="ARBA" id="ARBA00022927"/>
    </source>
</evidence>
<keyword evidence="7 20" id="KW-0378">Hydrolase</keyword>
<dbReference type="GeneID" id="99673225"/>
<dbReference type="EMBL" id="OKQU01000005">
    <property type="protein sequence ID" value="SPE09779.1"/>
    <property type="molecule type" value="Genomic_DNA"/>
</dbReference>
<keyword evidence="12 15" id="KW-1133">Transmembrane helix</keyword>
<evidence type="ECO:0000256" key="6">
    <source>
        <dbReference type="ARBA" id="ARBA00022741"/>
    </source>
</evidence>
<evidence type="ECO:0000256" key="12">
    <source>
        <dbReference type="ARBA" id="ARBA00022989"/>
    </source>
</evidence>
<feature type="transmembrane region" description="Helical" evidence="15">
    <location>
        <begin position="306"/>
        <end position="324"/>
    </location>
</feature>
<dbReference type="InterPro" id="IPR005897">
    <property type="entry name" value="Pept_C39_ABC_bacteriocin"/>
</dbReference>
<dbReference type="Proteomes" id="UP000239237">
    <property type="component" value="Unassembled WGS sequence"/>
</dbReference>
<dbReference type="RefSeq" id="WP_072612877.1">
    <property type="nucleotide sequence ID" value="NZ_AP017935.1"/>
</dbReference>
<dbReference type="PANTHER" id="PTHR24221:SF654">
    <property type="entry name" value="ATP-BINDING CASSETTE SUB-FAMILY B MEMBER 6"/>
    <property type="match status" value="1"/>
</dbReference>
<dbReference type="EC" id="3.4.22.-" evidence="20"/>
<dbReference type="GO" id="GO:0034040">
    <property type="term" value="F:ATPase-coupled lipid transmembrane transporter activity"/>
    <property type="evidence" value="ECO:0007669"/>
    <property type="project" value="TreeGrafter"/>
</dbReference>
<dbReference type="Proteomes" id="UP000237923">
    <property type="component" value="Unassembled WGS sequence"/>
</dbReference>
<keyword evidence="8" id="KW-0788">Thiol protease</keyword>
<dbReference type="InterPro" id="IPR005074">
    <property type="entry name" value="Peptidase_C39"/>
</dbReference>
<evidence type="ECO:0000256" key="7">
    <source>
        <dbReference type="ARBA" id="ARBA00022801"/>
    </source>
</evidence>
<dbReference type="Pfam" id="PF03412">
    <property type="entry name" value="Peptidase_C39"/>
    <property type="match status" value="1"/>
</dbReference>
<dbReference type="PROSITE" id="PS00211">
    <property type="entry name" value="ABC_TRANSPORTER_1"/>
    <property type="match status" value="1"/>
</dbReference>
<evidence type="ECO:0000256" key="8">
    <source>
        <dbReference type="ARBA" id="ARBA00022807"/>
    </source>
</evidence>
<dbReference type="InterPro" id="IPR027417">
    <property type="entry name" value="P-loop_NTPase"/>
</dbReference>
<evidence type="ECO:0000256" key="1">
    <source>
        <dbReference type="ARBA" id="ARBA00004651"/>
    </source>
</evidence>
<evidence type="ECO:0000259" key="18">
    <source>
        <dbReference type="PROSITE" id="PS50990"/>
    </source>
</evidence>
<dbReference type="InterPro" id="IPR003593">
    <property type="entry name" value="AAA+_ATPase"/>
</dbReference>
<evidence type="ECO:0000256" key="4">
    <source>
        <dbReference type="ARBA" id="ARBA00022670"/>
    </source>
</evidence>
<protein>
    <submittedName>
        <fullName evidence="20">Lactococcin-G-processing and transport ATP-binding protein LagD</fullName>
        <ecNumber evidence="20">3.4.22.-</ecNumber>
    </submittedName>
</protein>
<dbReference type="CDD" id="cd18570">
    <property type="entry name" value="ABC_6TM_PCAT1_LagD_like"/>
    <property type="match status" value="1"/>
</dbReference>
<evidence type="ECO:0000256" key="15">
    <source>
        <dbReference type="SAM" id="Phobius"/>
    </source>
</evidence>
<reference evidence="20 21" key="1">
    <citation type="submission" date="2018-02" db="EMBL/GenBank/DDBJ databases">
        <authorList>
            <person name="Cohen D.B."/>
            <person name="Kent A.D."/>
        </authorList>
    </citation>
    <scope>NUCLEOTIDE SEQUENCE [LARGE SCALE GENOMIC DNA]</scope>
    <source>
        <strain evidence="20 21">CECT 9216</strain>
    </source>
</reference>
<dbReference type="FunFam" id="3.40.50.300:FF:000299">
    <property type="entry name" value="ABC transporter ATP-binding protein/permease"/>
    <property type="match status" value="1"/>
</dbReference>
<dbReference type="InterPro" id="IPR036640">
    <property type="entry name" value="ABC1_TM_sf"/>
</dbReference>
<evidence type="ECO:0000256" key="14">
    <source>
        <dbReference type="ARBA" id="ARBA00043264"/>
    </source>
</evidence>
<evidence type="ECO:0000313" key="21">
    <source>
        <dbReference type="Proteomes" id="UP000237923"/>
    </source>
</evidence>
<evidence type="ECO:0000313" key="19">
    <source>
        <dbReference type="EMBL" id="SPD94916.1"/>
    </source>
</evidence>
<dbReference type="EMBL" id="OKQR01000006">
    <property type="protein sequence ID" value="SPD94916.1"/>
    <property type="molecule type" value="Genomic_DNA"/>
</dbReference>
<dbReference type="CDD" id="cd02418">
    <property type="entry name" value="Peptidase_C39B"/>
    <property type="match status" value="1"/>
</dbReference>
<dbReference type="InterPro" id="IPR003439">
    <property type="entry name" value="ABC_transporter-like_ATP-bd"/>
</dbReference>
<dbReference type="GO" id="GO:0005524">
    <property type="term" value="F:ATP binding"/>
    <property type="evidence" value="ECO:0007669"/>
    <property type="project" value="UniProtKB-KW"/>
</dbReference>
<evidence type="ECO:0000256" key="9">
    <source>
        <dbReference type="ARBA" id="ARBA00022840"/>
    </source>
</evidence>
<comment type="subcellular location">
    <subcellularLocation>
        <location evidence="1">Cell membrane</location>
        <topology evidence="1">Multi-pass membrane protein</topology>
    </subcellularLocation>
</comment>
<keyword evidence="6" id="KW-0547">Nucleotide-binding</keyword>
<dbReference type="NCBIfam" id="TIGR01193">
    <property type="entry name" value="bacteriocin_ABC"/>
    <property type="match status" value="1"/>
</dbReference>
<dbReference type="InterPro" id="IPR011527">
    <property type="entry name" value="ABC1_TM_dom"/>
</dbReference>
<keyword evidence="5 15" id="KW-0812">Transmembrane</keyword>
<organism evidence="20 21">
    <name type="scientific">Leuconostoc suionicum</name>
    <dbReference type="NCBI Taxonomy" id="1511761"/>
    <lineage>
        <taxon>Bacteria</taxon>
        <taxon>Bacillati</taxon>
        <taxon>Bacillota</taxon>
        <taxon>Bacilli</taxon>
        <taxon>Lactobacillales</taxon>
        <taxon>Lactobacillaceae</taxon>
        <taxon>Leuconostoc</taxon>
    </lineage>
</organism>
<dbReference type="GO" id="GO:0005886">
    <property type="term" value="C:plasma membrane"/>
    <property type="evidence" value="ECO:0007669"/>
    <property type="project" value="UniProtKB-SubCell"/>
</dbReference>
<evidence type="ECO:0000313" key="22">
    <source>
        <dbReference type="Proteomes" id="UP000239237"/>
    </source>
</evidence>
<dbReference type="Gene3D" id="1.20.1560.10">
    <property type="entry name" value="ABC transporter type 1, transmembrane domain"/>
    <property type="match status" value="1"/>
</dbReference>
<dbReference type="GO" id="GO:0016887">
    <property type="term" value="F:ATP hydrolysis activity"/>
    <property type="evidence" value="ECO:0007669"/>
    <property type="project" value="InterPro"/>
</dbReference>
<feature type="domain" description="Peptidase C39" evidence="18">
    <location>
        <begin position="9"/>
        <end position="136"/>
    </location>
</feature>
<dbReference type="GO" id="GO:0015031">
    <property type="term" value="P:protein transport"/>
    <property type="evidence" value="ECO:0007669"/>
    <property type="project" value="UniProtKB-KW"/>
</dbReference>
<dbReference type="SUPFAM" id="SSF52540">
    <property type="entry name" value="P-loop containing nucleoside triphosphate hydrolases"/>
    <property type="match status" value="1"/>
</dbReference>
<proteinExistence type="predicted"/>
<evidence type="ECO:0000256" key="2">
    <source>
        <dbReference type="ARBA" id="ARBA00022448"/>
    </source>
</evidence>
<evidence type="ECO:0000259" key="16">
    <source>
        <dbReference type="PROSITE" id="PS50893"/>
    </source>
</evidence>
<dbReference type="Gene3D" id="3.90.70.10">
    <property type="entry name" value="Cysteine proteinases"/>
    <property type="match status" value="1"/>
</dbReference>
<dbReference type="Pfam" id="PF00664">
    <property type="entry name" value="ABC_membrane"/>
    <property type="match status" value="1"/>
</dbReference>
<evidence type="ECO:0000256" key="3">
    <source>
        <dbReference type="ARBA" id="ARBA00022475"/>
    </source>
</evidence>
<evidence type="ECO:0000313" key="20">
    <source>
        <dbReference type="EMBL" id="SPE09779.1"/>
    </source>
</evidence>
<evidence type="ECO:0000259" key="17">
    <source>
        <dbReference type="PROSITE" id="PS50929"/>
    </source>
</evidence>
<keyword evidence="10" id="KW-0653">Protein transport</keyword>
<keyword evidence="22" id="KW-1185">Reference proteome</keyword>
<feature type="domain" description="ABC transmembrane type-1" evidence="17">
    <location>
        <begin position="169"/>
        <end position="448"/>
    </location>
</feature>
<dbReference type="KEGG" id="lsu:A6B45_00405"/>
<dbReference type="SMART" id="SM00382">
    <property type="entry name" value="AAA"/>
    <property type="match status" value="1"/>
</dbReference>
<dbReference type="PROSITE" id="PS50929">
    <property type="entry name" value="ABC_TM1F"/>
    <property type="match status" value="1"/>
</dbReference>
<dbReference type="AlphaFoldDB" id="A0A2N9KH43"/>
<name>A0A2N9KH43_9LACO</name>
<feature type="transmembrane region" description="Helical" evidence="15">
    <location>
        <begin position="165"/>
        <end position="187"/>
    </location>
</feature>
<dbReference type="PANTHER" id="PTHR24221">
    <property type="entry name" value="ATP-BINDING CASSETTE SUB-FAMILY B"/>
    <property type="match status" value="1"/>
</dbReference>
<keyword evidence="4" id="KW-0645">Protease</keyword>
<keyword evidence="14" id="KW-0080">Bacteriocin transport</keyword>
<feature type="transmembrane region" description="Helical" evidence="15">
    <location>
        <begin position="193"/>
        <end position="216"/>
    </location>
</feature>
<dbReference type="PROSITE" id="PS50893">
    <property type="entry name" value="ABC_TRANSPORTER_2"/>
    <property type="match status" value="1"/>
</dbReference>